<organism evidence="1 2">
    <name type="scientific">Racocetra persica</name>
    <dbReference type="NCBI Taxonomy" id="160502"/>
    <lineage>
        <taxon>Eukaryota</taxon>
        <taxon>Fungi</taxon>
        <taxon>Fungi incertae sedis</taxon>
        <taxon>Mucoromycota</taxon>
        <taxon>Glomeromycotina</taxon>
        <taxon>Glomeromycetes</taxon>
        <taxon>Diversisporales</taxon>
        <taxon>Gigasporaceae</taxon>
        <taxon>Racocetra</taxon>
    </lineage>
</organism>
<sequence>RKQKASMIKDFSNNNKIDTINKQNNLYINKDCYQVTDIHEEQDTKDLESFDDSITI</sequence>
<name>A0ACA9SPN1_9GLOM</name>
<evidence type="ECO:0000313" key="1">
    <source>
        <dbReference type="EMBL" id="CAG8844177.1"/>
    </source>
</evidence>
<dbReference type="Proteomes" id="UP000789920">
    <property type="component" value="Unassembled WGS sequence"/>
</dbReference>
<dbReference type="EMBL" id="CAJVQC010141392">
    <property type="protein sequence ID" value="CAG8844177.1"/>
    <property type="molecule type" value="Genomic_DNA"/>
</dbReference>
<feature type="non-terminal residue" evidence="1">
    <location>
        <position position="56"/>
    </location>
</feature>
<keyword evidence="2" id="KW-1185">Reference proteome</keyword>
<gene>
    <name evidence="1" type="ORF">RPERSI_LOCUS33100</name>
</gene>
<protein>
    <submittedName>
        <fullName evidence="1">35713_t:CDS:1</fullName>
    </submittedName>
</protein>
<feature type="non-terminal residue" evidence="1">
    <location>
        <position position="1"/>
    </location>
</feature>
<proteinExistence type="predicted"/>
<evidence type="ECO:0000313" key="2">
    <source>
        <dbReference type="Proteomes" id="UP000789920"/>
    </source>
</evidence>
<accession>A0ACA9SPN1</accession>
<comment type="caution">
    <text evidence="1">The sequence shown here is derived from an EMBL/GenBank/DDBJ whole genome shotgun (WGS) entry which is preliminary data.</text>
</comment>
<reference evidence="1" key="1">
    <citation type="submission" date="2021-06" db="EMBL/GenBank/DDBJ databases">
        <authorList>
            <person name="Kallberg Y."/>
            <person name="Tangrot J."/>
            <person name="Rosling A."/>
        </authorList>
    </citation>
    <scope>NUCLEOTIDE SEQUENCE</scope>
    <source>
        <strain evidence="1">MA461A</strain>
    </source>
</reference>